<dbReference type="InterPro" id="IPR051093">
    <property type="entry name" value="Neuroligin/BSAL"/>
</dbReference>
<dbReference type="Proteomes" id="UP000075809">
    <property type="component" value="Unassembled WGS sequence"/>
</dbReference>
<feature type="chain" id="PRO_5007591671" evidence="4">
    <location>
        <begin position="25"/>
        <end position="636"/>
    </location>
</feature>
<dbReference type="InterPro" id="IPR002018">
    <property type="entry name" value="CarbesteraseB"/>
</dbReference>
<dbReference type="STRING" id="64791.A0A151X477"/>
<comment type="similarity">
    <text evidence="1">Belongs to the type-B carboxylesterase/lipase family.</text>
</comment>
<reference evidence="6 7" key="1">
    <citation type="submission" date="2015-09" db="EMBL/GenBank/DDBJ databases">
        <title>Trachymyrmex zeteki WGS genome.</title>
        <authorList>
            <person name="Nygaard S."/>
            <person name="Hu H."/>
            <person name="Boomsma J."/>
            <person name="Zhang G."/>
        </authorList>
    </citation>
    <scope>NUCLEOTIDE SEQUENCE [LARGE SCALE GENOMIC DNA]</scope>
    <source>
        <strain evidence="6">Tzet28-1</strain>
        <tissue evidence="6">Whole body</tissue>
    </source>
</reference>
<dbReference type="AlphaFoldDB" id="A0A151X477"/>
<evidence type="ECO:0000256" key="4">
    <source>
        <dbReference type="SAM" id="SignalP"/>
    </source>
</evidence>
<dbReference type="InterPro" id="IPR019819">
    <property type="entry name" value="Carboxylesterase_B_CS"/>
</dbReference>
<accession>A0A151X477</accession>
<organism evidence="6 7">
    <name type="scientific">Mycetomoellerius zeteki</name>
    <dbReference type="NCBI Taxonomy" id="64791"/>
    <lineage>
        <taxon>Eukaryota</taxon>
        <taxon>Metazoa</taxon>
        <taxon>Ecdysozoa</taxon>
        <taxon>Arthropoda</taxon>
        <taxon>Hexapoda</taxon>
        <taxon>Insecta</taxon>
        <taxon>Pterygota</taxon>
        <taxon>Neoptera</taxon>
        <taxon>Endopterygota</taxon>
        <taxon>Hymenoptera</taxon>
        <taxon>Apocrita</taxon>
        <taxon>Aculeata</taxon>
        <taxon>Formicoidea</taxon>
        <taxon>Formicidae</taxon>
        <taxon>Myrmicinae</taxon>
        <taxon>Mycetomoellerius</taxon>
    </lineage>
</organism>
<evidence type="ECO:0000259" key="5">
    <source>
        <dbReference type="Pfam" id="PF00135"/>
    </source>
</evidence>
<feature type="domain" description="Carboxylesterase type B" evidence="5">
    <location>
        <begin position="37"/>
        <end position="574"/>
    </location>
</feature>
<dbReference type="PANTHER" id="PTHR43903">
    <property type="entry name" value="NEUROLIGIN"/>
    <property type="match status" value="1"/>
</dbReference>
<keyword evidence="2 4" id="KW-0732">Signal</keyword>
<gene>
    <name evidence="6" type="ORF">ALC60_06087</name>
</gene>
<evidence type="ECO:0000313" key="6">
    <source>
        <dbReference type="EMBL" id="KYQ55084.1"/>
    </source>
</evidence>
<dbReference type="Gene3D" id="3.40.50.1820">
    <property type="entry name" value="alpha/beta hydrolase"/>
    <property type="match status" value="1"/>
</dbReference>
<proteinExistence type="inferred from homology"/>
<feature type="signal peptide" evidence="4">
    <location>
        <begin position="1"/>
        <end position="24"/>
    </location>
</feature>
<dbReference type="SUPFAM" id="SSF53474">
    <property type="entry name" value="alpha/beta-Hydrolases"/>
    <property type="match status" value="1"/>
</dbReference>
<dbReference type="Pfam" id="PF00135">
    <property type="entry name" value="COesterase"/>
    <property type="match status" value="1"/>
</dbReference>
<dbReference type="EMBL" id="KQ982557">
    <property type="protein sequence ID" value="KYQ55084.1"/>
    <property type="molecule type" value="Genomic_DNA"/>
</dbReference>
<evidence type="ECO:0000256" key="1">
    <source>
        <dbReference type="ARBA" id="ARBA00005964"/>
    </source>
</evidence>
<name>A0A151X477_9HYME</name>
<evidence type="ECO:0000256" key="3">
    <source>
        <dbReference type="ARBA" id="ARBA00023180"/>
    </source>
</evidence>
<keyword evidence="3" id="KW-0325">Glycoprotein</keyword>
<sequence>MKHATWLLFASTLLLVQRTHVSRAQRTHARQGLNRENPTVKIPSQGTVLGKEVTLNTVRLTQYLGIPYAQPPVDNLRFMRPMTEPLPSWNEVKNATQFAPSCPQATGQLKLHEKLFKQLLPLDMPDPGFNEDCLFLNIFVPSEGNRQNDQWPVMVWFHGGDFNTGTPAIWDASVFVSKQKPESKIEINVLVVTVAYRLNILGFFTTTDSEASGNYGMFDQIAALDWIKRNIKYFNGSPSNIVIYGHNSGAISVGLHMLSPLSEGKFHKAIAMSGDAISSVGTLEREKPVVDIIADRFSCSRQPTSELIECLRRLPADHLIKYSSDIESWGPIVDAETNNETEPFLAQHPKDILESGNFNAVPLMVGYTNNEQVLAYMEIINNKNPEGGLSSENFEKMITDEFTAAVQIPDDNSTCESKPEMVINAVLFFYRPYPTTTNMTAFRDKYLDLQTEKNFAAGLTLLADKVTKKKSTAFVYRFDYRPKTQPVTKDVPEWAGVPHMFELPFVWGLPHMTGVSGTQWNFNDKRMSESMMTMLTTFAKTGDPSFVERTVSVKWEPYTQDNPRILIIDKTIEMNEPDAVDYKALAFWNEYYPQVMMEATDNCCNITSTATTWRIFSHSVCLSGVMATVAFHRFWF</sequence>
<protein>
    <submittedName>
        <fullName evidence="6">Neuroligin-4, X-linked</fullName>
    </submittedName>
</protein>
<evidence type="ECO:0000256" key="2">
    <source>
        <dbReference type="ARBA" id="ARBA00022729"/>
    </source>
</evidence>
<dbReference type="ESTHER" id="9hyme-a0a151x477">
    <property type="family name" value="OtherNon-catalytic_C"/>
</dbReference>
<dbReference type="PROSITE" id="PS00941">
    <property type="entry name" value="CARBOXYLESTERASE_B_2"/>
    <property type="match status" value="1"/>
</dbReference>
<dbReference type="InterPro" id="IPR029058">
    <property type="entry name" value="AB_hydrolase_fold"/>
</dbReference>
<keyword evidence="7" id="KW-1185">Reference proteome</keyword>
<evidence type="ECO:0000313" key="7">
    <source>
        <dbReference type="Proteomes" id="UP000075809"/>
    </source>
</evidence>